<evidence type="ECO:0000313" key="1">
    <source>
        <dbReference type="EMBL" id="MDQ0371594.1"/>
    </source>
</evidence>
<dbReference type="Proteomes" id="UP001240236">
    <property type="component" value="Unassembled WGS sequence"/>
</dbReference>
<dbReference type="RefSeq" id="WP_307248535.1">
    <property type="nucleotide sequence ID" value="NZ_JAUSUZ010000001.1"/>
</dbReference>
<accession>A0AAE3WAF1</accession>
<dbReference type="AlphaFoldDB" id="A0AAE3WAF1"/>
<reference evidence="1 2" key="1">
    <citation type="submission" date="2023-07" db="EMBL/GenBank/DDBJ databases">
        <title>Sequencing the genomes of 1000 actinobacteria strains.</title>
        <authorList>
            <person name="Klenk H.-P."/>
        </authorList>
    </citation>
    <scope>NUCLEOTIDE SEQUENCE [LARGE SCALE GENOMIC DNA]</scope>
    <source>
        <strain evidence="1 2">DSM 44709</strain>
    </source>
</reference>
<sequence>MFLEDLITALAAEDRNKPVKHGFGSPHSYRGFYEQLAFEPIENTTVGAMLDAACEALDATYEGYKGGTYRMDSLTECWLAEYGSTGEQLGPTLLRGMLADGA</sequence>
<comment type="caution">
    <text evidence="1">The sequence shown here is derived from an EMBL/GenBank/DDBJ whole genome shotgun (WGS) entry which is preliminary data.</text>
</comment>
<gene>
    <name evidence="1" type="ORF">J2S42_008263</name>
</gene>
<evidence type="ECO:0000313" key="2">
    <source>
        <dbReference type="Proteomes" id="UP001240236"/>
    </source>
</evidence>
<organism evidence="1 2">
    <name type="scientific">Catenuloplanes indicus</name>
    <dbReference type="NCBI Taxonomy" id="137267"/>
    <lineage>
        <taxon>Bacteria</taxon>
        <taxon>Bacillati</taxon>
        <taxon>Actinomycetota</taxon>
        <taxon>Actinomycetes</taxon>
        <taxon>Micromonosporales</taxon>
        <taxon>Micromonosporaceae</taxon>
        <taxon>Catenuloplanes</taxon>
    </lineage>
</organism>
<proteinExistence type="predicted"/>
<protein>
    <submittedName>
        <fullName evidence="1">Uncharacterized protein</fullName>
    </submittedName>
</protein>
<name>A0AAE3WAF1_9ACTN</name>
<dbReference type="EMBL" id="JAUSUZ010000001">
    <property type="protein sequence ID" value="MDQ0371594.1"/>
    <property type="molecule type" value="Genomic_DNA"/>
</dbReference>
<keyword evidence="2" id="KW-1185">Reference proteome</keyword>